<dbReference type="OrthoDB" id="8068449at2759"/>
<sequence length="274" mass="31315">MKASENPGHNAQLLFQNDTNLGTSVLEECNREFKMSEENTAGRRYSNSSTLSLSTRPKKLKDSTRSDKRKTSKTTPPIEAISEVAVNTLGAENDDNKQIKRFHSAPETVIRIDVEGNTTHFKKHSASNRNSMASKRSSRDEKEMVEDTKHHHSHHQMDYSKPGIHYNSSLEAGRPTIHYISGHVNHAFIGHEVHDQYQQNHMMSVNSVQREQYWSWPCCHWRCHWNWTRREKTLSFIIVVQAFVIGGLLIALLKILLSDGDIVITNASSPWKLS</sequence>
<feature type="region of interest" description="Disordered" evidence="1">
    <location>
        <begin position="122"/>
        <end position="161"/>
    </location>
</feature>
<feature type="compositionally biased region" description="Polar residues" evidence="1">
    <location>
        <begin position="7"/>
        <end position="21"/>
    </location>
</feature>
<evidence type="ECO:0000256" key="2">
    <source>
        <dbReference type="SAM" id="Phobius"/>
    </source>
</evidence>
<gene>
    <name evidence="3" type="ORF">HERILL_LOCUS8901</name>
</gene>
<feature type="compositionally biased region" description="Basic and acidic residues" evidence="1">
    <location>
        <begin position="137"/>
        <end position="149"/>
    </location>
</feature>
<dbReference type="InParanoid" id="A0A7R8USV7"/>
<name>A0A7R8USV7_HERIL</name>
<dbReference type="EMBL" id="LR899011">
    <property type="protein sequence ID" value="CAD7086105.1"/>
    <property type="molecule type" value="Genomic_DNA"/>
</dbReference>
<feature type="transmembrane region" description="Helical" evidence="2">
    <location>
        <begin position="234"/>
        <end position="257"/>
    </location>
</feature>
<organism evidence="3 4">
    <name type="scientific">Hermetia illucens</name>
    <name type="common">Black soldier fly</name>
    <dbReference type="NCBI Taxonomy" id="343691"/>
    <lineage>
        <taxon>Eukaryota</taxon>
        <taxon>Metazoa</taxon>
        <taxon>Ecdysozoa</taxon>
        <taxon>Arthropoda</taxon>
        <taxon>Hexapoda</taxon>
        <taxon>Insecta</taxon>
        <taxon>Pterygota</taxon>
        <taxon>Neoptera</taxon>
        <taxon>Endopterygota</taxon>
        <taxon>Diptera</taxon>
        <taxon>Brachycera</taxon>
        <taxon>Stratiomyomorpha</taxon>
        <taxon>Stratiomyidae</taxon>
        <taxon>Hermetiinae</taxon>
        <taxon>Hermetia</taxon>
    </lineage>
</organism>
<evidence type="ECO:0000313" key="3">
    <source>
        <dbReference type="EMBL" id="CAD7086105.1"/>
    </source>
</evidence>
<dbReference type="Proteomes" id="UP000594454">
    <property type="component" value="Chromosome 3"/>
</dbReference>
<reference evidence="3 4" key="1">
    <citation type="submission" date="2020-11" db="EMBL/GenBank/DDBJ databases">
        <authorList>
            <person name="Wallbank WR R."/>
            <person name="Pardo Diaz C."/>
            <person name="Kozak K."/>
            <person name="Martin S."/>
            <person name="Jiggins C."/>
            <person name="Moest M."/>
            <person name="Warren A I."/>
            <person name="Generalovic N T."/>
            <person name="Byers J.R.P. K."/>
            <person name="Montejo-Kovacevich G."/>
            <person name="Yen C E."/>
        </authorList>
    </citation>
    <scope>NUCLEOTIDE SEQUENCE [LARGE SCALE GENOMIC DNA]</scope>
</reference>
<evidence type="ECO:0000313" key="4">
    <source>
        <dbReference type="Proteomes" id="UP000594454"/>
    </source>
</evidence>
<keyword evidence="2" id="KW-0812">Transmembrane</keyword>
<feature type="region of interest" description="Disordered" evidence="1">
    <location>
        <begin position="35"/>
        <end position="79"/>
    </location>
</feature>
<feature type="compositionally biased region" description="Polar residues" evidence="1">
    <location>
        <begin position="45"/>
        <end position="55"/>
    </location>
</feature>
<keyword evidence="2" id="KW-1133">Transmembrane helix</keyword>
<evidence type="ECO:0000256" key="1">
    <source>
        <dbReference type="SAM" id="MobiDB-lite"/>
    </source>
</evidence>
<dbReference type="AlphaFoldDB" id="A0A7R8USV7"/>
<keyword evidence="2" id="KW-0472">Membrane</keyword>
<feature type="region of interest" description="Disordered" evidence="1">
    <location>
        <begin position="1"/>
        <end position="21"/>
    </location>
</feature>
<protein>
    <submittedName>
        <fullName evidence="3">Uncharacterized protein</fullName>
    </submittedName>
</protein>
<proteinExistence type="predicted"/>
<keyword evidence="4" id="KW-1185">Reference proteome</keyword>
<accession>A0A7R8USV7</accession>